<keyword evidence="4" id="KW-1003">Cell membrane</keyword>
<comment type="similarity">
    <text evidence="12">Belongs to the cytochrome b561 family.</text>
</comment>
<dbReference type="PANTHER" id="PTHR30529">
    <property type="entry name" value="CYTOCHROME B561"/>
    <property type="match status" value="1"/>
</dbReference>
<evidence type="ECO:0000259" key="14">
    <source>
        <dbReference type="Pfam" id="PF01292"/>
    </source>
</evidence>
<evidence type="ECO:0000313" key="16">
    <source>
        <dbReference type="Proteomes" id="UP001500791"/>
    </source>
</evidence>
<feature type="transmembrane region" description="Helical" evidence="13">
    <location>
        <begin position="12"/>
        <end position="34"/>
    </location>
</feature>
<keyword evidence="10" id="KW-0408">Iron</keyword>
<evidence type="ECO:0000256" key="10">
    <source>
        <dbReference type="ARBA" id="ARBA00023004"/>
    </source>
</evidence>
<evidence type="ECO:0000256" key="1">
    <source>
        <dbReference type="ARBA" id="ARBA00001970"/>
    </source>
</evidence>
<accession>A0ABN0YG76</accession>
<dbReference type="InterPro" id="IPR052168">
    <property type="entry name" value="Cytochrome_b561_oxidase"/>
</dbReference>
<feature type="transmembrane region" description="Helical" evidence="13">
    <location>
        <begin position="54"/>
        <end position="71"/>
    </location>
</feature>
<evidence type="ECO:0000256" key="9">
    <source>
        <dbReference type="ARBA" id="ARBA00022989"/>
    </source>
</evidence>
<evidence type="ECO:0000256" key="11">
    <source>
        <dbReference type="ARBA" id="ARBA00023136"/>
    </source>
</evidence>
<keyword evidence="9 13" id="KW-1133">Transmembrane helix</keyword>
<evidence type="ECO:0000256" key="7">
    <source>
        <dbReference type="ARBA" id="ARBA00022723"/>
    </source>
</evidence>
<keyword evidence="6 13" id="KW-0812">Transmembrane</keyword>
<dbReference type="Pfam" id="PF01292">
    <property type="entry name" value="Ni_hydr_CYTB"/>
    <property type="match status" value="1"/>
</dbReference>
<dbReference type="InterPro" id="IPR016174">
    <property type="entry name" value="Di-haem_cyt_TM"/>
</dbReference>
<evidence type="ECO:0000256" key="2">
    <source>
        <dbReference type="ARBA" id="ARBA00004651"/>
    </source>
</evidence>
<dbReference type="Proteomes" id="UP001500791">
    <property type="component" value="Unassembled WGS sequence"/>
</dbReference>
<gene>
    <name evidence="15" type="ORF">GCM10009093_21370</name>
</gene>
<dbReference type="SUPFAM" id="SSF81342">
    <property type="entry name" value="Transmembrane di-heme cytochromes"/>
    <property type="match status" value="1"/>
</dbReference>
<keyword evidence="16" id="KW-1185">Reference proteome</keyword>
<evidence type="ECO:0000256" key="5">
    <source>
        <dbReference type="ARBA" id="ARBA00022617"/>
    </source>
</evidence>
<keyword evidence="5" id="KW-0349">Heme</keyword>
<organism evidence="15 16">
    <name type="scientific">Brevundimonas terrae</name>
    <dbReference type="NCBI Taxonomy" id="363631"/>
    <lineage>
        <taxon>Bacteria</taxon>
        <taxon>Pseudomonadati</taxon>
        <taxon>Pseudomonadota</taxon>
        <taxon>Alphaproteobacteria</taxon>
        <taxon>Caulobacterales</taxon>
        <taxon>Caulobacteraceae</taxon>
        <taxon>Brevundimonas</taxon>
    </lineage>
</organism>
<feature type="domain" description="Cytochrome b561 bacterial/Ni-hydrogenase" evidence="14">
    <location>
        <begin position="10"/>
        <end position="176"/>
    </location>
</feature>
<comment type="caution">
    <text evidence="15">The sequence shown here is derived from an EMBL/GenBank/DDBJ whole genome shotgun (WGS) entry which is preliminary data.</text>
</comment>
<evidence type="ECO:0000256" key="12">
    <source>
        <dbReference type="ARBA" id="ARBA00037975"/>
    </source>
</evidence>
<name>A0ABN0YG76_9CAUL</name>
<evidence type="ECO:0000256" key="4">
    <source>
        <dbReference type="ARBA" id="ARBA00022475"/>
    </source>
</evidence>
<feature type="transmembrane region" description="Helical" evidence="13">
    <location>
        <begin position="83"/>
        <end position="108"/>
    </location>
</feature>
<sequence length="177" mass="19317">MSLMDNGLKYGLVTRILHWGIALLLLWQVGAVIAGEVLGETPFTDAIGSTHKPVGLLLFVLAVVRAVWGLLNLSRRPRAHTGLIGKMAVAGHLALYGLLLFVPSVALIRQYGSGRPFDAFGLTIMQGGHEKIEWMTKLGGDFHGEFAWVLVAMIVLHLGMALVHQFVWKDGTLKRIA</sequence>
<dbReference type="EMBL" id="BAAAEJ010000007">
    <property type="protein sequence ID" value="GAA0394519.1"/>
    <property type="molecule type" value="Genomic_DNA"/>
</dbReference>
<dbReference type="PANTHER" id="PTHR30529:SF1">
    <property type="entry name" value="CYTOCHROME B561 HOMOLOG 2"/>
    <property type="match status" value="1"/>
</dbReference>
<keyword evidence="11 13" id="KW-0472">Membrane</keyword>
<evidence type="ECO:0000256" key="8">
    <source>
        <dbReference type="ARBA" id="ARBA00022982"/>
    </source>
</evidence>
<keyword evidence="3" id="KW-0813">Transport</keyword>
<evidence type="ECO:0000256" key="6">
    <source>
        <dbReference type="ARBA" id="ARBA00022692"/>
    </source>
</evidence>
<dbReference type="RefSeq" id="WP_167177534.1">
    <property type="nucleotide sequence ID" value="NZ_BAAAEJ010000007.1"/>
</dbReference>
<proteinExistence type="inferred from homology"/>
<feature type="transmembrane region" description="Helical" evidence="13">
    <location>
        <begin position="146"/>
        <end position="168"/>
    </location>
</feature>
<keyword evidence="7" id="KW-0479">Metal-binding</keyword>
<keyword evidence="8" id="KW-0249">Electron transport</keyword>
<evidence type="ECO:0000256" key="13">
    <source>
        <dbReference type="SAM" id="Phobius"/>
    </source>
</evidence>
<evidence type="ECO:0000256" key="3">
    <source>
        <dbReference type="ARBA" id="ARBA00022448"/>
    </source>
</evidence>
<evidence type="ECO:0000313" key="15">
    <source>
        <dbReference type="EMBL" id="GAA0394519.1"/>
    </source>
</evidence>
<dbReference type="InterPro" id="IPR011577">
    <property type="entry name" value="Cyt_b561_bac/Ni-Hgenase"/>
</dbReference>
<reference evidence="15 16" key="1">
    <citation type="journal article" date="2019" name="Int. J. Syst. Evol. Microbiol.">
        <title>The Global Catalogue of Microorganisms (GCM) 10K type strain sequencing project: providing services to taxonomists for standard genome sequencing and annotation.</title>
        <authorList>
            <consortium name="The Broad Institute Genomics Platform"/>
            <consortium name="The Broad Institute Genome Sequencing Center for Infectious Disease"/>
            <person name="Wu L."/>
            <person name="Ma J."/>
        </authorList>
    </citation>
    <scope>NUCLEOTIDE SEQUENCE [LARGE SCALE GENOMIC DNA]</scope>
    <source>
        <strain evidence="15 16">JCM 13476</strain>
    </source>
</reference>
<comment type="subcellular location">
    <subcellularLocation>
        <location evidence="2">Cell membrane</location>
        <topology evidence="2">Multi-pass membrane protein</topology>
    </subcellularLocation>
</comment>
<protein>
    <submittedName>
        <fullName evidence="15">Cytochrome b/b6 domain-containing protein</fullName>
    </submittedName>
</protein>
<comment type="cofactor">
    <cofactor evidence="1">
        <name>heme b</name>
        <dbReference type="ChEBI" id="CHEBI:60344"/>
    </cofactor>
</comment>